<comment type="caution">
    <text evidence="5">The sequence shown here is derived from an EMBL/GenBank/DDBJ whole genome shotgun (WGS) entry which is preliminary data.</text>
</comment>
<evidence type="ECO:0000256" key="2">
    <source>
        <dbReference type="SAM" id="MobiDB-lite"/>
    </source>
</evidence>
<dbReference type="Proteomes" id="UP000658258">
    <property type="component" value="Unassembled WGS sequence"/>
</dbReference>
<evidence type="ECO:0000313" key="6">
    <source>
        <dbReference type="Proteomes" id="UP000658258"/>
    </source>
</evidence>
<feature type="chain" id="PRO_5046970505" description="SbsA Ig-like domain-containing protein" evidence="3">
    <location>
        <begin position="18"/>
        <end position="536"/>
    </location>
</feature>
<organism evidence="5 6">
    <name type="scientific">Roseivirga thermotolerans</name>
    <dbReference type="NCBI Taxonomy" id="1758176"/>
    <lineage>
        <taxon>Bacteria</taxon>
        <taxon>Pseudomonadati</taxon>
        <taxon>Bacteroidota</taxon>
        <taxon>Cytophagia</taxon>
        <taxon>Cytophagales</taxon>
        <taxon>Roseivirgaceae</taxon>
        <taxon>Roseivirga</taxon>
    </lineage>
</organism>
<evidence type="ECO:0000313" key="5">
    <source>
        <dbReference type="EMBL" id="GHE54914.1"/>
    </source>
</evidence>
<dbReference type="RefSeq" id="WP_189628798.1">
    <property type="nucleotide sequence ID" value="NZ_BNAG01000001.1"/>
</dbReference>
<proteinExistence type="predicted"/>
<accession>A0ABQ3I2A3</accession>
<dbReference type="Pfam" id="PF13205">
    <property type="entry name" value="Big_5"/>
    <property type="match status" value="1"/>
</dbReference>
<sequence length="536" mass="60975">MRGIVLFIIAIAVFGCANVSTPSGGPEDHTPPKLISSTPTTGQTQFKGQTILLTFDEWVTTQNIESDLIITPRITGSFRARVKKNEVELYFFEPFKDNTTYSISFGKTIKDITNNNPVDNLNISFSTGDYIDSLSISGNIKYLYTQEPMENALVSLFPSSDTTNILNGVASYFALTDSTGNYTFNNLPSGKYRIYATNDKNNNNKADSKNERYGFFPDTLNLQSPLENINFTVQNLNTSDLRRLSARHYASYFDITFSKPITDFRIENDDNFYYQPQGPEKIRFYRYEQNFNDTVPLIYTAKDSINNTLRDTVKLYFTQSKLEKTAFSVNTVPEKPNVVKGTHLTLAFSKPILELRADSLILQLDSTRTIPLNSQDFQFNPYKTELYTNLTLSDYMSNTNPELNFTAGKGSFISIDQDTSKQYTQTFKFIPESELASISGQVLTNKPNIIVQLLNATTLKILKQSYNKNYSFTQLPPGRYMIRVIEDVNGNGLFDIGNLLTNTPPEPVHFYYDNYYQTKVIEVRKNWATTDTNINF</sequence>
<name>A0ABQ3I2A3_9BACT</name>
<dbReference type="InterPro" id="IPR013783">
    <property type="entry name" value="Ig-like_fold"/>
</dbReference>
<reference evidence="6" key="1">
    <citation type="journal article" date="2019" name="Int. J. Syst. Evol. Microbiol.">
        <title>The Global Catalogue of Microorganisms (GCM) 10K type strain sequencing project: providing services to taxonomists for standard genome sequencing and annotation.</title>
        <authorList>
            <consortium name="The Broad Institute Genomics Platform"/>
            <consortium name="The Broad Institute Genome Sequencing Center for Infectious Disease"/>
            <person name="Wu L."/>
            <person name="Ma J."/>
        </authorList>
    </citation>
    <scope>NUCLEOTIDE SEQUENCE [LARGE SCALE GENOMIC DNA]</scope>
    <source>
        <strain evidence="6">CGMCC 1.15111</strain>
    </source>
</reference>
<dbReference type="SUPFAM" id="SSF49478">
    <property type="entry name" value="Cna protein B-type domain"/>
    <property type="match status" value="1"/>
</dbReference>
<protein>
    <recommendedName>
        <fullName evidence="4">SbsA Ig-like domain-containing protein</fullName>
    </recommendedName>
</protein>
<gene>
    <name evidence="5" type="ORF">GCM10011340_07010</name>
</gene>
<evidence type="ECO:0000256" key="1">
    <source>
        <dbReference type="ARBA" id="ARBA00022729"/>
    </source>
</evidence>
<dbReference type="EMBL" id="BNAG01000001">
    <property type="protein sequence ID" value="GHE54914.1"/>
    <property type="molecule type" value="Genomic_DNA"/>
</dbReference>
<dbReference type="Gene3D" id="2.60.40.10">
    <property type="entry name" value="Immunoglobulins"/>
    <property type="match status" value="1"/>
</dbReference>
<feature type="signal peptide" evidence="3">
    <location>
        <begin position="1"/>
        <end position="17"/>
    </location>
</feature>
<feature type="domain" description="SbsA Ig-like" evidence="4">
    <location>
        <begin position="28"/>
        <end position="127"/>
    </location>
</feature>
<keyword evidence="6" id="KW-1185">Reference proteome</keyword>
<evidence type="ECO:0000256" key="3">
    <source>
        <dbReference type="SAM" id="SignalP"/>
    </source>
</evidence>
<evidence type="ECO:0000259" key="4">
    <source>
        <dbReference type="Pfam" id="PF13205"/>
    </source>
</evidence>
<keyword evidence="1 3" id="KW-0732">Signal</keyword>
<feature type="region of interest" description="Disordered" evidence="2">
    <location>
        <begin position="21"/>
        <end position="42"/>
    </location>
</feature>
<dbReference type="InterPro" id="IPR032812">
    <property type="entry name" value="SbsA_Ig"/>
</dbReference>
<dbReference type="PROSITE" id="PS51257">
    <property type="entry name" value="PROKAR_LIPOPROTEIN"/>
    <property type="match status" value="1"/>
</dbReference>